<dbReference type="InterPro" id="IPR011256">
    <property type="entry name" value="Reg_factor_effector_dom_sf"/>
</dbReference>
<evidence type="ECO:0000256" key="4">
    <source>
        <dbReference type="ARBA" id="ARBA00023163"/>
    </source>
</evidence>
<keyword evidence="4" id="KW-0804">Transcription</keyword>
<proteinExistence type="predicted"/>
<organism evidence="6 7">
    <name type="scientific">Clostridium zeae</name>
    <dbReference type="NCBI Taxonomy" id="2759022"/>
    <lineage>
        <taxon>Bacteria</taxon>
        <taxon>Bacillati</taxon>
        <taxon>Bacillota</taxon>
        <taxon>Clostridia</taxon>
        <taxon>Eubacteriales</taxon>
        <taxon>Clostridiaceae</taxon>
        <taxon>Clostridium</taxon>
    </lineage>
</organism>
<dbReference type="InterPro" id="IPR047057">
    <property type="entry name" value="MerR_fam"/>
</dbReference>
<dbReference type="Pfam" id="PF14526">
    <property type="entry name" value="Cass2"/>
    <property type="match status" value="1"/>
</dbReference>
<keyword evidence="1" id="KW-0678">Repressor</keyword>
<reference evidence="6 7" key="1">
    <citation type="journal article" date="2021" name="Int. J. Syst. Evol. Microbiol.">
        <title>Clostridium zeae sp. nov., isolated from corn silage.</title>
        <authorList>
            <person name="Kobayashi H."/>
            <person name="Tanizawa Y."/>
            <person name="Yagura M."/>
            <person name="Sakamoto M."/>
            <person name="Ohkuma M."/>
            <person name="Tohno M."/>
        </authorList>
    </citation>
    <scope>NUCLEOTIDE SEQUENCE [LARGE SCALE GENOMIC DNA]</scope>
    <source>
        <strain evidence="6 7">CSC2</strain>
    </source>
</reference>
<dbReference type="SMART" id="SM00422">
    <property type="entry name" value="HTH_MERR"/>
    <property type="match status" value="1"/>
</dbReference>
<keyword evidence="2" id="KW-0805">Transcription regulation</keyword>
<dbReference type="Gene3D" id="3.20.80.10">
    <property type="entry name" value="Regulatory factor, effector binding domain"/>
    <property type="match status" value="1"/>
</dbReference>
<dbReference type="Gene3D" id="1.10.1660.10">
    <property type="match status" value="1"/>
</dbReference>
<dbReference type="Pfam" id="PF13411">
    <property type="entry name" value="MerR_1"/>
    <property type="match status" value="1"/>
</dbReference>
<feature type="domain" description="HTH merR-type" evidence="5">
    <location>
        <begin position="3"/>
        <end position="72"/>
    </location>
</feature>
<keyword evidence="7" id="KW-1185">Reference proteome</keyword>
<evidence type="ECO:0000313" key="6">
    <source>
        <dbReference type="EMBL" id="GFZ32069.1"/>
    </source>
</evidence>
<dbReference type="PROSITE" id="PS50937">
    <property type="entry name" value="HTH_MERR_2"/>
    <property type="match status" value="1"/>
</dbReference>
<evidence type="ECO:0000259" key="5">
    <source>
        <dbReference type="PROSITE" id="PS50937"/>
    </source>
</evidence>
<dbReference type="CDD" id="cd00592">
    <property type="entry name" value="HTH_MerR-like"/>
    <property type="match status" value="1"/>
</dbReference>
<name>A0ABQ1EBM9_9CLOT</name>
<keyword evidence="3" id="KW-0238">DNA-binding</keyword>
<dbReference type="EMBL" id="BMBA01000002">
    <property type="protein sequence ID" value="GFZ32069.1"/>
    <property type="molecule type" value="Genomic_DNA"/>
</dbReference>
<evidence type="ECO:0000313" key="7">
    <source>
        <dbReference type="Proteomes" id="UP000663802"/>
    </source>
</evidence>
<accession>A0ABQ1EBM9</accession>
<dbReference type="SUPFAM" id="SSF46955">
    <property type="entry name" value="Putative DNA-binding domain"/>
    <property type="match status" value="1"/>
</dbReference>
<comment type="caution">
    <text evidence="6">The sequence shown here is derived from an EMBL/GenBank/DDBJ whole genome shotgun (WGS) entry which is preliminary data.</text>
</comment>
<gene>
    <name evidence="6" type="ORF">CSC2_25950</name>
</gene>
<dbReference type="InterPro" id="IPR009061">
    <property type="entry name" value="DNA-bd_dom_put_sf"/>
</dbReference>
<evidence type="ECO:0000256" key="2">
    <source>
        <dbReference type="ARBA" id="ARBA00023015"/>
    </source>
</evidence>
<dbReference type="RefSeq" id="WP_206870346.1">
    <property type="nucleotide sequence ID" value="NZ_BMBA01000002.1"/>
</dbReference>
<dbReference type="SUPFAM" id="SSF55136">
    <property type="entry name" value="Probable bacterial effector-binding domain"/>
    <property type="match status" value="1"/>
</dbReference>
<evidence type="ECO:0000256" key="3">
    <source>
        <dbReference type="ARBA" id="ARBA00023125"/>
    </source>
</evidence>
<sequence>MNLLTISEVSKNFNISTRTLRYYEQIGILQSKKKEDYAYRTYDQSDVRRLQQIIVLRKLRISLKHIKSIFQNTEQTHIVEIFLENISEIDNEIAALATIKNSLNSLIERLNEGTKIGINFDLLEDQDILKIVEPLSLSKINLKGEKSMEELNKANENLNKLQDKDVRIIYLPPATVASVHCIGGLPEIETGKLLNKFIRESRLHEVKPDFRHYGFNNPNGNVPDGSDHGYERWVTIPEGFEVKPPFTKKYFQGGLYCAYMIPMGAFDEWFRLYNCAQNNDKYELNYKEEVIERECMEEHLNYINKYMVSPEDSTIQIDLLLPVKEKQINV</sequence>
<dbReference type="InterPro" id="IPR000551">
    <property type="entry name" value="MerR-type_HTH_dom"/>
</dbReference>
<dbReference type="PANTHER" id="PTHR30204">
    <property type="entry name" value="REDOX-CYCLING DRUG-SENSING TRANSCRIPTIONAL ACTIVATOR SOXR"/>
    <property type="match status" value="1"/>
</dbReference>
<dbReference type="PANTHER" id="PTHR30204:SF69">
    <property type="entry name" value="MERR-FAMILY TRANSCRIPTIONAL REGULATOR"/>
    <property type="match status" value="1"/>
</dbReference>
<evidence type="ECO:0000256" key="1">
    <source>
        <dbReference type="ARBA" id="ARBA00022491"/>
    </source>
</evidence>
<dbReference type="Proteomes" id="UP000663802">
    <property type="component" value="Unassembled WGS sequence"/>
</dbReference>
<dbReference type="InterPro" id="IPR029441">
    <property type="entry name" value="Cass2"/>
</dbReference>
<protein>
    <submittedName>
        <fullName evidence="6">MerR family transcriptional regulator</fullName>
    </submittedName>
</protein>